<dbReference type="AlphaFoldDB" id="A0A6C0R7J6"/>
<proteinExistence type="predicted"/>
<dbReference type="EMBL" id="CP048409">
    <property type="protein sequence ID" value="QIA06224.1"/>
    <property type="molecule type" value="Genomic_DNA"/>
</dbReference>
<evidence type="ECO:0000313" key="2">
    <source>
        <dbReference type="EMBL" id="QIA06224.1"/>
    </source>
</evidence>
<dbReference type="InterPro" id="IPR025847">
    <property type="entry name" value="MEDS_domain"/>
</dbReference>
<reference evidence="2 3" key="1">
    <citation type="submission" date="2020-02" db="EMBL/GenBank/DDBJ databases">
        <title>Genome sequencing for Draconibacterium sp. strain M1.</title>
        <authorList>
            <person name="Park S.-J."/>
        </authorList>
    </citation>
    <scope>NUCLEOTIDE SEQUENCE [LARGE SCALE GENOMIC DNA]</scope>
    <source>
        <strain evidence="2 3">M1</strain>
    </source>
</reference>
<dbReference type="Pfam" id="PF14417">
    <property type="entry name" value="MEDS"/>
    <property type="match status" value="1"/>
</dbReference>
<organism evidence="2 3">
    <name type="scientific">Draconibacterium halophilum</name>
    <dbReference type="NCBI Taxonomy" id="2706887"/>
    <lineage>
        <taxon>Bacteria</taxon>
        <taxon>Pseudomonadati</taxon>
        <taxon>Bacteroidota</taxon>
        <taxon>Bacteroidia</taxon>
        <taxon>Marinilabiliales</taxon>
        <taxon>Prolixibacteraceae</taxon>
        <taxon>Draconibacterium</taxon>
    </lineage>
</organism>
<dbReference type="Proteomes" id="UP000474630">
    <property type="component" value="Chromosome"/>
</dbReference>
<gene>
    <name evidence="2" type="ORF">G0Q07_00045</name>
</gene>
<name>A0A6C0R7J6_9BACT</name>
<accession>A0A6C0R7J6</accession>
<evidence type="ECO:0000259" key="1">
    <source>
        <dbReference type="Pfam" id="PF14417"/>
    </source>
</evidence>
<protein>
    <recommendedName>
        <fullName evidence="1">MEDS domain-containing protein</fullName>
    </recommendedName>
</protein>
<sequence length="207" mass="23813">MCIKNKKVSLGFTNEQFDSGIHICQIYSDEEERTDSISKFILSGLKSNEKVACFSDKEDKKKINHFLQQNGISLYDYLESDKFTLSGANETYFEDNEFDPNRMISLLKSFHNRSVTQNLSGARIIGEMTKNIEQIKGGEKLLEYESKVNKLIEEYPITTVCQYNSNDFSGSSILDILKVHPYMILRGTVVRNPFYINPDEFLNDLTN</sequence>
<evidence type="ECO:0000313" key="3">
    <source>
        <dbReference type="Proteomes" id="UP000474630"/>
    </source>
</evidence>
<keyword evidence="3" id="KW-1185">Reference proteome</keyword>
<dbReference type="KEGG" id="drc:G0Q07_00045"/>
<feature type="domain" description="MEDS" evidence="1">
    <location>
        <begin position="22"/>
        <end position="181"/>
    </location>
</feature>
<dbReference type="RefSeq" id="WP_163344051.1">
    <property type="nucleotide sequence ID" value="NZ_CP048409.1"/>
</dbReference>